<comment type="caution">
    <text evidence="1">The sequence shown here is derived from an EMBL/GenBank/DDBJ whole genome shotgun (WGS) entry which is preliminary data.</text>
</comment>
<gene>
    <name evidence="1" type="ORF">ACFPWU_05300</name>
</gene>
<protein>
    <submittedName>
        <fullName evidence="1">Uncharacterized protein</fullName>
    </submittedName>
</protein>
<proteinExistence type="predicted"/>
<organism evidence="1 2">
    <name type="scientific">Nocardioides yefusunii</name>
    <dbReference type="NCBI Taxonomy" id="2500546"/>
    <lineage>
        <taxon>Bacteria</taxon>
        <taxon>Bacillati</taxon>
        <taxon>Actinomycetota</taxon>
        <taxon>Actinomycetes</taxon>
        <taxon>Propionibacteriales</taxon>
        <taxon>Nocardioidaceae</taxon>
        <taxon>Nocardioides</taxon>
    </lineage>
</organism>
<sequence>MKPIPVAACEPTGMHHPANAVAMANAAITTRFVPMLTGCMRSP</sequence>
<name>A0ABW1QW69_9ACTN</name>
<accession>A0ABW1QW69</accession>
<dbReference type="RefSeq" id="WP_277745766.1">
    <property type="nucleotide sequence ID" value="NZ_CP034929.1"/>
</dbReference>
<evidence type="ECO:0000313" key="1">
    <source>
        <dbReference type="EMBL" id="MFC6153077.1"/>
    </source>
</evidence>
<reference evidence="2" key="1">
    <citation type="journal article" date="2019" name="Int. J. Syst. Evol. Microbiol.">
        <title>The Global Catalogue of Microorganisms (GCM) 10K type strain sequencing project: providing services to taxonomists for standard genome sequencing and annotation.</title>
        <authorList>
            <consortium name="The Broad Institute Genomics Platform"/>
            <consortium name="The Broad Institute Genome Sequencing Center for Infectious Disease"/>
            <person name="Wu L."/>
            <person name="Ma J."/>
        </authorList>
    </citation>
    <scope>NUCLEOTIDE SEQUENCE [LARGE SCALE GENOMIC DNA]</scope>
    <source>
        <strain evidence="2">DFY28</strain>
    </source>
</reference>
<keyword evidence="2" id="KW-1185">Reference proteome</keyword>
<evidence type="ECO:0000313" key="2">
    <source>
        <dbReference type="Proteomes" id="UP001596098"/>
    </source>
</evidence>
<dbReference type="Proteomes" id="UP001596098">
    <property type="component" value="Unassembled WGS sequence"/>
</dbReference>
<dbReference type="EMBL" id="JBHSQI010000002">
    <property type="protein sequence ID" value="MFC6153077.1"/>
    <property type="molecule type" value="Genomic_DNA"/>
</dbReference>